<comment type="caution">
    <text evidence="1">The sequence shown here is derived from an EMBL/GenBank/DDBJ whole genome shotgun (WGS) entry which is preliminary data.</text>
</comment>
<protein>
    <submittedName>
        <fullName evidence="1">Uncharacterized protein</fullName>
    </submittedName>
</protein>
<evidence type="ECO:0000313" key="2">
    <source>
        <dbReference type="Proteomes" id="UP000734854"/>
    </source>
</evidence>
<dbReference type="PANTHER" id="PTHR46922:SF4">
    <property type="entry name" value="DHHA1 DOMAIN PROTEIN"/>
    <property type="match status" value="1"/>
</dbReference>
<gene>
    <name evidence="1" type="ORF">ZIOFF_043336</name>
</gene>
<sequence>MVTQSAIDMLDTTFHQNLSTHHHPLIVSASSQVGAFWEDDLQNVTSCGHMAQLVNGCKRQANWCPYLEDLDNHKSILFLPIFVTYCDKIGHWGPSFSGHNFSALKDDRVDDLPLGEINEVYLLDFIGSSGFIGELYPKVESVIILDHHKTAVEALCGNASFGKNVIKVIDMDKSGATIAFDFFKEKHLTSYNCIR</sequence>
<evidence type="ECO:0000313" key="1">
    <source>
        <dbReference type="EMBL" id="KAG6495511.1"/>
    </source>
</evidence>
<dbReference type="PANTHER" id="PTHR46922">
    <property type="entry name" value="DHHA1 DOMAIN PROTEIN"/>
    <property type="match status" value="1"/>
</dbReference>
<proteinExistence type="predicted"/>
<keyword evidence="2" id="KW-1185">Reference proteome</keyword>
<accession>A0A8J5FX43</accession>
<name>A0A8J5FX43_ZINOF</name>
<dbReference type="EMBL" id="JACMSC010000012">
    <property type="protein sequence ID" value="KAG6495511.1"/>
    <property type="molecule type" value="Genomic_DNA"/>
</dbReference>
<dbReference type="Proteomes" id="UP000734854">
    <property type="component" value="Unassembled WGS sequence"/>
</dbReference>
<organism evidence="1 2">
    <name type="scientific">Zingiber officinale</name>
    <name type="common">Ginger</name>
    <name type="synonym">Amomum zingiber</name>
    <dbReference type="NCBI Taxonomy" id="94328"/>
    <lineage>
        <taxon>Eukaryota</taxon>
        <taxon>Viridiplantae</taxon>
        <taxon>Streptophyta</taxon>
        <taxon>Embryophyta</taxon>
        <taxon>Tracheophyta</taxon>
        <taxon>Spermatophyta</taxon>
        <taxon>Magnoliopsida</taxon>
        <taxon>Liliopsida</taxon>
        <taxon>Zingiberales</taxon>
        <taxon>Zingiberaceae</taxon>
        <taxon>Zingiber</taxon>
    </lineage>
</organism>
<reference evidence="1 2" key="1">
    <citation type="submission" date="2020-08" db="EMBL/GenBank/DDBJ databases">
        <title>Plant Genome Project.</title>
        <authorList>
            <person name="Zhang R.-G."/>
        </authorList>
    </citation>
    <scope>NUCLEOTIDE SEQUENCE [LARGE SCALE GENOMIC DNA]</scope>
    <source>
        <tissue evidence="1">Rhizome</tissue>
    </source>
</reference>
<dbReference type="AlphaFoldDB" id="A0A8J5FX43"/>